<comment type="caution">
    <text evidence="1">The sequence shown here is derived from an EMBL/GenBank/DDBJ whole genome shotgun (WGS) entry which is preliminary data.</text>
</comment>
<organism evidence="1 2">
    <name type="scientific">Clonostachys rosea f. rosea IK726</name>
    <dbReference type="NCBI Taxonomy" id="1349383"/>
    <lineage>
        <taxon>Eukaryota</taxon>
        <taxon>Fungi</taxon>
        <taxon>Dikarya</taxon>
        <taxon>Ascomycota</taxon>
        <taxon>Pezizomycotina</taxon>
        <taxon>Sordariomycetes</taxon>
        <taxon>Hypocreomycetidae</taxon>
        <taxon>Hypocreales</taxon>
        <taxon>Bionectriaceae</taxon>
        <taxon>Clonostachys</taxon>
    </lineage>
</organism>
<dbReference type="EMBL" id="CADEHS020000005">
    <property type="protein sequence ID" value="CAG9940439.1"/>
    <property type="molecule type" value="Genomic_DNA"/>
</dbReference>
<accession>A0ACA9THL0</accession>
<evidence type="ECO:0000313" key="1">
    <source>
        <dbReference type="EMBL" id="CAG9940439.1"/>
    </source>
</evidence>
<gene>
    <name evidence="1" type="ORF">CRV2_00001852</name>
</gene>
<keyword evidence="2" id="KW-1185">Reference proteome</keyword>
<reference evidence="1" key="1">
    <citation type="submission" date="2020-04" db="EMBL/GenBank/DDBJ databases">
        <authorList>
            <person name="Broberg M."/>
        </authorList>
    </citation>
    <scope>NUCLEOTIDE SEQUENCE</scope>
</reference>
<evidence type="ECO:0000313" key="2">
    <source>
        <dbReference type="Proteomes" id="UP000836387"/>
    </source>
</evidence>
<sequence length="174" mass="19315">MSFTLSLAISSEKSSQKHSFSPHCCQNRSLQRPVSNFASTNFPPPSPDLKPRDPRPEATQTRAAAFVQQEASTSTLSFFLPCSQNRSPQRASGNFKSTTFPPSNLVVPNWRPKKHITPAAASTFSERPAKTHPLESRKHTKKCFDCFDQSALSNPDAGIVQVKSPFVLSRRKKK</sequence>
<name>A0ACA9THL0_BIOOC</name>
<dbReference type="Proteomes" id="UP000836387">
    <property type="component" value="Unassembled WGS sequence"/>
</dbReference>
<proteinExistence type="predicted"/>
<protein>
    <submittedName>
        <fullName evidence="1">Uncharacterized protein</fullName>
    </submittedName>
</protein>
<reference evidence="1" key="2">
    <citation type="submission" date="2021-10" db="EMBL/GenBank/DDBJ databases">
        <authorList>
            <person name="Piombo E."/>
        </authorList>
    </citation>
    <scope>NUCLEOTIDE SEQUENCE</scope>
</reference>